<evidence type="ECO:0000256" key="1">
    <source>
        <dbReference type="SAM" id="MobiDB-lite"/>
    </source>
</evidence>
<dbReference type="Proteomes" id="UP000677369">
    <property type="component" value="Segment"/>
</dbReference>
<sequence>MAGLLARINKWRGKKQADTPMRESLYSTQDFPTFSPSSETSIPPPEPPKRRNLTVVPMTPRAPTPPQVLTGPGTMLVVHPIGGYDPKAKTLSPSGILAAYIATIQGARSIAVLTRDLQDLLLRSPEEGIFIRELLESTRYLLMRVEMWISLLTRKKRPTYQWLNNRMEQMKRVTLNKPVEDLLLDQAWVVVVPWLDGEGRQILPVRQKSLRDMTTLRGGQRMQHSQSFSPASRVEQTAYVAQ</sequence>
<accession>I1TLL1</accession>
<reference evidence="2" key="1">
    <citation type="submission" date="2011-04" db="EMBL/GenBank/DDBJ databases">
        <title>Identification of conserved motifs in fast-evolving, disordered regions of Mononegavirales phosphoproteins suggests crucial functions.</title>
        <authorList>
            <person name="Karlin D."/>
        </authorList>
    </citation>
    <scope>NUCLEOTIDE SEQUENCE</scope>
</reference>
<evidence type="ECO:0000313" key="4">
    <source>
        <dbReference type="Proteomes" id="UP000677369"/>
    </source>
</evidence>
<feature type="compositionally biased region" description="Low complexity" evidence="1">
    <location>
        <begin position="31"/>
        <end position="41"/>
    </location>
</feature>
<dbReference type="EMBL" id="MH900516">
    <property type="protein sequence ID" value="AYN62575.1"/>
    <property type="molecule type" value="Viral_cRNA"/>
</dbReference>
<keyword evidence="4" id="KW-1185">Reference proteome</keyword>
<protein>
    <submittedName>
        <fullName evidence="2">C protein</fullName>
    </submittedName>
</protein>
<feature type="region of interest" description="Disordered" evidence="1">
    <location>
        <begin position="8"/>
        <end position="52"/>
    </location>
</feature>
<accession>A0A3G2KTE4</accession>
<organism evidence="2">
    <name type="scientific">Pacific salmon paramyxovirus</name>
    <dbReference type="NCBI Taxonomy" id="348289"/>
    <lineage>
        <taxon>Viruses</taxon>
        <taxon>Riboviria</taxon>
        <taxon>Orthornavirae</taxon>
        <taxon>Negarnaviricota</taxon>
        <taxon>Haploviricotina</taxon>
        <taxon>Monjiviricetes</taxon>
        <taxon>Mononegavirales</taxon>
        <taxon>Paramyxoviridae</taxon>
        <taxon>Feraresvirinae</taxon>
        <taxon>Aquaparamyxovirus</taxon>
        <taxon>Aquaparamyxovirus oregonense</taxon>
    </lineage>
</organism>
<gene>
    <name evidence="3" type="primary">C</name>
</gene>
<evidence type="ECO:0000313" key="3">
    <source>
        <dbReference type="EMBL" id="AYN62575.1"/>
    </source>
</evidence>
<feature type="region of interest" description="Disordered" evidence="1">
    <location>
        <begin position="216"/>
        <end position="242"/>
    </location>
</feature>
<dbReference type="EMBL" id="JF795583">
    <property type="protein sequence ID" value="AFF60402.1"/>
    <property type="molecule type" value="Viral_cRNA"/>
</dbReference>
<proteinExistence type="predicted"/>
<name>I1TLL1_9MONO</name>
<reference evidence="3 4" key="2">
    <citation type="submission" date="2018-09" db="EMBL/GenBank/DDBJ databases">
        <title>Complete genomes of two strains of Pacific Salmon Paramyxovirus.</title>
        <authorList>
            <person name="Batts W.N."/>
            <person name="Winton J.R."/>
            <person name="Powers R.L."/>
            <person name="Purcell M.K."/>
        </authorList>
    </citation>
    <scope>NUCLEOTIDE SEQUENCE [LARGE SCALE GENOMIC DNA]</scope>
    <source>
        <strain evidence="3 4">A</strain>
    </source>
</reference>
<evidence type="ECO:0000313" key="2">
    <source>
        <dbReference type="EMBL" id="AFF60402.1"/>
    </source>
</evidence>